<dbReference type="AlphaFoldDB" id="A0A445MMP9"/>
<reference evidence="2" key="1">
    <citation type="journal article" date="2018" name="Data Brief">
        <title>Genome sequence data from 17 accessions of Ensete ventricosum, a staple food crop for millions in Ethiopia.</title>
        <authorList>
            <person name="Yemataw Z."/>
            <person name="Muzemil S."/>
            <person name="Ambachew D."/>
            <person name="Tripathi L."/>
            <person name="Tesfaye K."/>
            <person name="Chala A."/>
            <person name="Farbos A."/>
            <person name="O'Neill P."/>
            <person name="Moore K."/>
            <person name="Grant M."/>
            <person name="Studholme D.J."/>
        </authorList>
    </citation>
    <scope>NUCLEOTIDE SEQUENCE [LARGE SCALE GENOMIC DNA]</scope>
    <source>
        <tissue evidence="2">Leaf</tissue>
    </source>
</reference>
<gene>
    <name evidence="2" type="ORF">BHM03_00060028</name>
</gene>
<evidence type="ECO:0000256" key="1">
    <source>
        <dbReference type="SAM" id="MobiDB-lite"/>
    </source>
</evidence>
<feature type="region of interest" description="Disordered" evidence="1">
    <location>
        <begin position="103"/>
        <end position="127"/>
    </location>
</feature>
<organism evidence="2">
    <name type="scientific">Ensete ventricosum</name>
    <name type="common">Abyssinian banana</name>
    <name type="synonym">Musa ensete</name>
    <dbReference type="NCBI Taxonomy" id="4639"/>
    <lineage>
        <taxon>Eukaryota</taxon>
        <taxon>Viridiplantae</taxon>
        <taxon>Streptophyta</taxon>
        <taxon>Embryophyta</taxon>
        <taxon>Tracheophyta</taxon>
        <taxon>Spermatophyta</taxon>
        <taxon>Magnoliopsida</taxon>
        <taxon>Liliopsida</taxon>
        <taxon>Zingiberales</taxon>
        <taxon>Musaceae</taxon>
        <taxon>Ensete</taxon>
    </lineage>
</organism>
<proteinExistence type="predicted"/>
<evidence type="ECO:0000313" key="2">
    <source>
        <dbReference type="EMBL" id="RZR75519.1"/>
    </source>
</evidence>
<dbReference type="Proteomes" id="UP000290560">
    <property type="component" value="Unassembled WGS sequence"/>
</dbReference>
<protein>
    <submittedName>
        <fullName evidence="2">Uncharacterized protein</fullName>
    </submittedName>
</protein>
<dbReference type="EMBL" id="KV876886">
    <property type="protein sequence ID" value="RZR75519.1"/>
    <property type="molecule type" value="Genomic_DNA"/>
</dbReference>
<sequence length="127" mass="14535">MATNTPSSVYKPLHEYRILRVSNSPHLYEFCITLSVIEQHIPLCTVSSFTKRLACLEHYQVWLSTSVILMGIARIGQTARYWAVPPIGVIFAQFRPSPPAVKRYQLREKEEEGEFGDPSPLSLDERK</sequence>
<name>A0A445MMP9_ENSVE</name>
<accession>A0A445MMP9</accession>